<sequence>MKTKKSRYEKPVFVKEKKLTFPKEIMEKFNSGRFCAQCSMCHGCR</sequence>
<comment type="caution">
    <text evidence="1">The sequence shown here is derived from an EMBL/GenBank/DDBJ whole genome shotgun (WGS) entry which is preliminary data.</text>
</comment>
<gene>
    <name evidence="1" type="ORF">S12H4_19636</name>
</gene>
<evidence type="ECO:0000313" key="1">
    <source>
        <dbReference type="EMBL" id="GAI85029.1"/>
    </source>
</evidence>
<dbReference type="EMBL" id="BARW01009842">
    <property type="protein sequence ID" value="GAI85029.1"/>
    <property type="molecule type" value="Genomic_DNA"/>
</dbReference>
<proteinExistence type="predicted"/>
<protein>
    <submittedName>
        <fullName evidence="1">Uncharacterized protein</fullName>
    </submittedName>
</protein>
<accession>X1TYC8</accession>
<organism evidence="1">
    <name type="scientific">marine sediment metagenome</name>
    <dbReference type="NCBI Taxonomy" id="412755"/>
    <lineage>
        <taxon>unclassified sequences</taxon>
        <taxon>metagenomes</taxon>
        <taxon>ecological metagenomes</taxon>
    </lineage>
</organism>
<dbReference type="AlphaFoldDB" id="X1TYC8"/>
<reference evidence="1" key="1">
    <citation type="journal article" date="2014" name="Front. Microbiol.">
        <title>High frequency of phylogenetically diverse reductive dehalogenase-homologous genes in deep subseafloor sedimentary metagenomes.</title>
        <authorList>
            <person name="Kawai M."/>
            <person name="Futagami T."/>
            <person name="Toyoda A."/>
            <person name="Takaki Y."/>
            <person name="Nishi S."/>
            <person name="Hori S."/>
            <person name="Arai W."/>
            <person name="Tsubouchi T."/>
            <person name="Morono Y."/>
            <person name="Uchiyama I."/>
            <person name="Ito T."/>
            <person name="Fujiyama A."/>
            <person name="Inagaki F."/>
            <person name="Takami H."/>
        </authorList>
    </citation>
    <scope>NUCLEOTIDE SEQUENCE</scope>
    <source>
        <strain evidence="1">Expedition CK06-06</strain>
    </source>
</reference>
<name>X1TYC8_9ZZZZ</name>